<proteinExistence type="predicted"/>
<dbReference type="EMBL" id="ATHL01000114">
    <property type="protein sequence ID" value="EQB10243.1"/>
    <property type="molecule type" value="Genomic_DNA"/>
</dbReference>
<accession>T0HDQ6</accession>
<reference evidence="1 2" key="1">
    <citation type="journal article" date="2013" name="Genome Announc.">
        <title>Genome Sequence of Novosphingobium lindaniclasticum LE124T, Isolated from a Hexachlorocyclohexane Dumpsite.</title>
        <authorList>
            <person name="Saxena A."/>
            <person name="Nayyar N."/>
            <person name="Sangwan N."/>
            <person name="Kumari R."/>
            <person name="Khurana J.P."/>
            <person name="Lal R."/>
        </authorList>
    </citation>
    <scope>NUCLEOTIDE SEQUENCE [LARGE SCALE GENOMIC DNA]</scope>
    <source>
        <strain evidence="1 2">LE124</strain>
    </source>
</reference>
<dbReference type="PATRIC" id="fig|1096930.3.peg.3493"/>
<dbReference type="OrthoDB" id="67865at2"/>
<sequence>MATRPQAGFGVPESEIDPQHFIVRISENARVNVAVIEDFGISGPKLDVQDNAYIDQIERCSIHPRRWRMVATPLKNTFNERLKSRKYRPGRWATGDNRVHRLLGREMSVLLWAVEQCDESLVPAAINAWLGLRPEERWWLYAMAAHSSGKSGDHDRGWRKAIRFGLTEGAPLPDSYRSNFLDQL</sequence>
<dbReference type="AlphaFoldDB" id="T0HDQ6"/>
<name>T0HDQ6_9SPHN</name>
<dbReference type="Pfam" id="PF12635">
    <property type="entry name" value="DUF3780"/>
    <property type="match status" value="1"/>
</dbReference>
<comment type="caution">
    <text evidence="1">The sequence shown here is derived from an EMBL/GenBank/DDBJ whole genome shotgun (WGS) entry which is preliminary data.</text>
</comment>
<dbReference type="InterPro" id="IPR024220">
    <property type="entry name" value="DUF3780"/>
</dbReference>
<keyword evidence="2" id="KW-1185">Reference proteome</keyword>
<dbReference type="Proteomes" id="UP000015527">
    <property type="component" value="Unassembled WGS sequence"/>
</dbReference>
<protein>
    <recommendedName>
        <fullName evidence="3">DUF3780 domain-containing protein</fullName>
    </recommendedName>
</protein>
<evidence type="ECO:0008006" key="3">
    <source>
        <dbReference type="Google" id="ProtNLM"/>
    </source>
</evidence>
<organism evidence="1 2">
    <name type="scientific">Novosphingobium lindaniclasticum LE124</name>
    <dbReference type="NCBI Taxonomy" id="1096930"/>
    <lineage>
        <taxon>Bacteria</taxon>
        <taxon>Pseudomonadati</taxon>
        <taxon>Pseudomonadota</taxon>
        <taxon>Alphaproteobacteria</taxon>
        <taxon>Sphingomonadales</taxon>
        <taxon>Sphingomonadaceae</taxon>
        <taxon>Novosphingobium</taxon>
    </lineage>
</organism>
<evidence type="ECO:0000313" key="2">
    <source>
        <dbReference type="Proteomes" id="UP000015527"/>
    </source>
</evidence>
<dbReference type="RefSeq" id="WP_021235300.1">
    <property type="nucleotide sequence ID" value="NZ_ATHL01000114.1"/>
</dbReference>
<gene>
    <name evidence="1" type="ORF">L284_17640</name>
</gene>
<evidence type="ECO:0000313" key="1">
    <source>
        <dbReference type="EMBL" id="EQB10243.1"/>
    </source>
</evidence>
<dbReference type="eggNOG" id="ENOG502Z992">
    <property type="taxonomic scope" value="Bacteria"/>
</dbReference>